<keyword evidence="1" id="KW-0472">Membrane</keyword>
<evidence type="ECO:0000256" key="1">
    <source>
        <dbReference type="SAM" id="Phobius"/>
    </source>
</evidence>
<comment type="caution">
    <text evidence="2">The sequence shown here is derived from an EMBL/GenBank/DDBJ whole genome shotgun (WGS) entry which is preliminary data.</text>
</comment>
<dbReference type="PANTHER" id="PTHR40115:SF1">
    <property type="entry name" value="INNER MEMBRANE PROTEIN WITH PEPSY TM HELIX"/>
    <property type="match status" value="1"/>
</dbReference>
<keyword evidence="1" id="KW-0812">Transmembrane</keyword>
<feature type="transmembrane region" description="Helical" evidence="1">
    <location>
        <begin position="195"/>
        <end position="213"/>
    </location>
</feature>
<evidence type="ECO:0008006" key="4">
    <source>
        <dbReference type="Google" id="ProtNLM"/>
    </source>
</evidence>
<evidence type="ECO:0000313" key="3">
    <source>
        <dbReference type="Proteomes" id="UP000248597"/>
    </source>
</evidence>
<evidence type="ECO:0000313" key="2">
    <source>
        <dbReference type="EMBL" id="PZQ22066.1"/>
    </source>
</evidence>
<protein>
    <recommendedName>
        <fullName evidence="4">PepSY-associated TM helix domain-containing protein</fullName>
    </recommendedName>
</protein>
<dbReference type="InterPro" id="IPR032307">
    <property type="entry name" value="PepSY_TM-like_2"/>
</dbReference>
<organism evidence="2 3">
    <name type="scientific">Sphingopyxis macrogoltabida</name>
    <name type="common">Sphingomonas macrogoltabidus</name>
    <dbReference type="NCBI Taxonomy" id="33050"/>
    <lineage>
        <taxon>Bacteria</taxon>
        <taxon>Pseudomonadati</taxon>
        <taxon>Pseudomonadota</taxon>
        <taxon>Alphaproteobacteria</taxon>
        <taxon>Sphingomonadales</taxon>
        <taxon>Sphingomonadaceae</taxon>
        <taxon>Sphingopyxis</taxon>
    </lineage>
</organism>
<dbReference type="PANTHER" id="PTHR40115">
    <property type="entry name" value="INNER MEMBRANE PROTEIN WITH PEPSY TM HELIX"/>
    <property type="match status" value="1"/>
</dbReference>
<dbReference type="Proteomes" id="UP000248597">
    <property type="component" value="Unassembled WGS sequence"/>
</dbReference>
<name>A0A2W5KYL7_SPHMC</name>
<reference evidence="2 3" key="1">
    <citation type="submission" date="2017-08" db="EMBL/GenBank/DDBJ databases">
        <title>Infants hospitalized years apart are colonized by the same room-sourced microbial strains.</title>
        <authorList>
            <person name="Brooks B."/>
            <person name="Olm M.R."/>
            <person name="Firek B.A."/>
            <person name="Baker R."/>
            <person name="Thomas B.C."/>
            <person name="Morowitz M.J."/>
            <person name="Banfield J.F."/>
        </authorList>
    </citation>
    <scope>NUCLEOTIDE SEQUENCE [LARGE SCALE GENOMIC DNA]</scope>
    <source>
        <strain evidence="2">S2_005_003_R2_47</strain>
    </source>
</reference>
<keyword evidence="1" id="KW-1133">Transmembrane helix</keyword>
<accession>A0A2W5KYL7</accession>
<dbReference type="EMBL" id="QFPJ01000019">
    <property type="protein sequence ID" value="PZQ22066.1"/>
    <property type="molecule type" value="Genomic_DNA"/>
</dbReference>
<feature type="transmembrane region" description="Helical" evidence="1">
    <location>
        <begin position="161"/>
        <end position="183"/>
    </location>
</feature>
<gene>
    <name evidence="2" type="ORF">DI569_09810</name>
</gene>
<dbReference type="Pfam" id="PF16357">
    <property type="entry name" value="PepSY_TM_like_2"/>
    <property type="match status" value="1"/>
</dbReference>
<sequence length="214" mass="23019">MHAPTASRQTTRKARKAFWLKQLHMWHWMSSAISLIGLLLFAITGFTLNHAADIEASPVVVERSARLPAALQQALAAAEPADGKGALPAPVAQWVESHFPVRASAEAEWSADEVYLPAPRPGGDAWVAIDRAEGGVTAEITDRGWVSYLNDLHKGRNSGGAWSLFIDIFSGACLVFALTGLFLLQLHAAKRRSTWPLVGAGLAIPAAIAIIFIH</sequence>
<dbReference type="AlphaFoldDB" id="A0A2W5KYL7"/>
<proteinExistence type="predicted"/>